<evidence type="ECO:0000256" key="5">
    <source>
        <dbReference type="ARBA" id="ARBA00022989"/>
    </source>
</evidence>
<dbReference type="OrthoDB" id="5573330at2"/>
<evidence type="ECO:0000256" key="4">
    <source>
        <dbReference type="ARBA" id="ARBA00022692"/>
    </source>
</evidence>
<dbReference type="GO" id="GO:0005886">
    <property type="term" value="C:plasma membrane"/>
    <property type="evidence" value="ECO:0007669"/>
    <property type="project" value="UniProtKB-SubCell"/>
</dbReference>
<sequence>MDALLTSLSGLGPFVLYFGLSILMLLVFKWLYVLITPWDEWRLIRENQNLAAAIALVGAVIGFSLAIASAAANSVSLLDFVVWGVVALVAQLLAFALVRLIFLPRVSERICAGQVSAGAVVGGLSVAVGLINAACITY</sequence>
<protein>
    <recommendedName>
        <fullName evidence="10">DUF350 domain-containing protein</fullName>
    </recommendedName>
</protein>
<evidence type="ECO:0000256" key="3">
    <source>
        <dbReference type="ARBA" id="ARBA00022475"/>
    </source>
</evidence>
<accession>A0A233RD73</accession>
<keyword evidence="3" id="KW-1003">Cell membrane</keyword>
<comment type="similarity">
    <text evidence="2">Belongs to the UPF0719 family.</text>
</comment>
<dbReference type="AlphaFoldDB" id="A0A233RD73"/>
<dbReference type="Pfam" id="PF03994">
    <property type="entry name" value="DUF350"/>
    <property type="match status" value="1"/>
</dbReference>
<feature type="transmembrane region" description="Helical" evidence="7">
    <location>
        <begin position="115"/>
        <end position="134"/>
    </location>
</feature>
<proteinExistence type="inferred from homology"/>
<evidence type="ECO:0000313" key="9">
    <source>
        <dbReference type="Proteomes" id="UP000242757"/>
    </source>
</evidence>
<keyword evidence="9" id="KW-1185">Reference proteome</keyword>
<evidence type="ECO:0000313" key="8">
    <source>
        <dbReference type="EMBL" id="OXY81330.1"/>
    </source>
</evidence>
<dbReference type="PANTHER" id="PTHR40043:SF1">
    <property type="entry name" value="UPF0719 INNER MEMBRANE PROTEIN YJFL"/>
    <property type="match status" value="1"/>
</dbReference>
<evidence type="ECO:0000256" key="7">
    <source>
        <dbReference type="SAM" id="Phobius"/>
    </source>
</evidence>
<evidence type="ECO:0000256" key="6">
    <source>
        <dbReference type="ARBA" id="ARBA00023136"/>
    </source>
</evidence>
<evidence type="ECO:0008006" key="10">
    <source>
        <dbReference type="Google" id="ProtNLM"/>
    </source>
</evidence>
<feature type="transmembrane region" description="Helical" evidence="7">
    <location>
        <begin position="50"/>
        <end position="68"/>
    </location>
</feature>
<keyword evidence="4 7" id="KW-0812">Transmembrane</keyword>
<comment type="caution">
    <text evidence="8">The sequence shown here is derived from an EMBL/GenBank/DDBJ whole genome shotgun (WGS) entry which is preliminary data.</text>
</comment>
<feature type="transmembrane region" description="Helical" evidence="7">
    <location>
        <begin position="14"/>
        <end position="38"/>
    </location>
</feature>
<reference evidence="8 9" key="1">
    <citation type="submission" date="2017-08" db="EMBL/GenBank/DDBJ databases">
        <title>A Genome Sequence of Oceanimonas doudoroffii ATCC 27123T.</title>
        <authorList>
            <person name="Brennan M.A."/>
            <person name="Maclea K.S."/>
            <person name="Mcclelland W.D."/>
            <person name="Trachtenberg A.M."/>
        </authorList>
    </citation>
    <scope>NUCLEOTIDE SEQUENCE [LARGE SCALE GENOMIC DNA]</scope>
    <source>
        <strain evidence="8 9">ATCC 27123</strain>
    </source>
</reference>
<dbReference type="RefSeq" id="WP_094201166.1">
    <property type="nucleotide sequence ID" value="NZ_NBIM01000004.1"/>
</dbReference>
<gene>
    <name evidence="8" type="ORF">B6S08_12620</name>
</gene>
<dbReference type="PANTHER" id="PTHR40043">
    <property type="entry name" value="UPF0719 INNER MEMBRANE PROTEIN YJFL"/>
    <property type="match status" value="1"/>
</dbReference>
<evidence type="ECO:0000256" key="2">
    <source>
        <dbReference type="ARBA" id="ARBA00005779"/>
    </source>
</evidence>
<keyword evidence="5 7" id="KW-1133">Transmembrane helix</keyword>
<dbReference type="EMBL" id="NBIM01000004">
    <property type="protein sequence ID" value="OXY81330.1"/>
    <property type="molecule type" value="Genomic_DNA"/>
</dbReference>
<evidence type="ECO:0000256" key="1">
    <source>
        <dbReference type="ARBA" id="ARBA00004651"/>
    </source>
</evidence>
<name>A0A233RD73_9GAMM</name>
<dbReference type="InterPro" id="IPR007140">
    <property type="entry name" value="DUF350"/>
</dbReference>
<feature type="transmembrane region" description="Helical" evidence="7">
    <location>
        <begin position="80"/>
        <end position="103"/>
    </location>
</feature>
<keyword evidence="6 7" id="KW-0472">Membrane</keyword>
<comment type="subcellular location">
    <subcellularLocation>
        <location evidence="1">Cell membrane</location>
        <topology evidence="1">Multi-pass membrane protein</topology>
    </subcellularLocation>
</comment>
<organism evidence="8 9">
    <name type="scientific">Oceanimonas doudoroffii</name>
    <dbReference type="NCBI Taxonomy" id="84158"/>
    <lineage>
        <taxon>Bacteria</taxon>
        <taxon>Pseudomonadati</taxon>
        <taxon>Pseudomonadota</taxon>
        <taxon>Gammaproteobacteria</taxon>
        <taxon>Aeromonadales</taxon>
        <taxon>Aeromonadaceae</taxon>
        <taxon>Oceanimonas</taxon>
    </lineage>
</organism>
<dbReference type="Proteomes" id="UP000242757">
    <property type="component" value="Unassembled WGS sequence"/>
</dbReference>